<evidence type="ECO:0000256" key="6">
    <source>
        <dbReference type="SAM" id="SignalP"/>
    </source>
</evidence>
<keyword evidence="6" id="KW-0732">Signal</keyword>
<dbReference type="GO" id="GO:0006508">
    <property type="term" value="P:proteolysis"/>
    <property type="evidence" value="ECO:0007669"/>
    <property type="project" value="UniProtKB-KW"/>
</dbReference>
<dbReference type="InterPro" id="IPR036573">
    <property type="entry name" value="CBM_sf_5/12"/>
</dbReference>
<dbReference type="EMBL" id="LS992241">
    <property type="protein sequence ID" value="SYX84073.1"/>
    <property type="molecule type" value="Genomic_DNA"/>
</dbReference>
<dbReference type="InterPro" id="IPR036852">
    <property type="entry name" value="Peptidase_S8/S53_dom_sf"/>
</dbReference>
<feature type="signal peptide" evidence="6">
    <location>
        <begin position="1"/>
        <end position="36"/>
    </location>
</feature>
<organism evidence="8 9">
    <name type="scientific">Paenibacillus alvei</name>
    <name type="common">Bacillus alvei</name>
    <dbReference type="NCBI Taxonomy" id="44250"/>
    <lineage>
        <taxon>Bacteria</taxon>
        <taxon>Bacillati</taxon>
        <taxon>Bacillota</taxon>
        <taxon>Bacilli</taxon>
        <taxon>Bacillales</taxon>
        <taxon>Paenibacillaceae</taxon>
        <taxon>Paenibacillus</taxon>
    </lineage>
</organism>
<comment type="similarity">
    <text evidence="5">Belongs to the peptidase S8 family.</text>
</comment>
<keyword evidence="2" id="KW-0378">Hydrolase</keyword>
<keyword evidence="4" id="KW-0624">Polysaccharide degradation</keyword>
<dbReference type="Gene3D" id="3.40.50.200">
    <property type="entry name" value="Peptidase S8/S53 domain"/>
    <property type="match status" value="1"/>
</dbReference>
<feature type="chain" id="PRO_5016813757" description="Fibronectin type-III domain-containing protein" evidence="6">
    <location>
        <begin position="37"/>
        <end position="637"/>
    </location>
</feature>
<evidence type="ECO:0000256" key="2">
    <source>
        <dbReference type="ARBA" id="ARBA00022801"/>
    </source>
</evidence>
<dbReference type="InterPro" id="IPR000209">
    <property type="entry name" value="Peptidase_S8/S53_dom"/>
</dbReference>
<sequence length="637" mass="67729">MITIKHTFSRFKKTLSVALASALLFSLGTWSNGAYASESGQSFPTSTSFSNTATSVFEEKIVVKLKEQAFLPSNEGKLQLQQEVSPLSAVPELSFDPLISEEFLPSANKSLAANPFASVFDRYYYSKIPAGADVEQLLQTLRSFPLVEDAYVSEKPELANSPIPNTTPVLPSDDPRFPLQSYAQADPLGTNAPFAWQFEGGDGKGTKWADIEWNWALNHEDLAAHNIQLLPGGTNDGDASHGTAVLGVVSAVDNGIGNIGLANKATPIVSSLVRTGGTAEAILAATQVLSPGDVILLEIQIGYNGGPWLPIETQSAEFDAIQYATSLGIVVVEAGANGGVDLDQYKHWDDKYIFNRDLPDFKDSGAILVGAGSSTAPHHRLGFSSHGNRIDAYGIGENVATLSATSTASTTGYTDYFNGTSSASPVVVGSILQLQGIAKAQFGVPYSPDEIRRILRWLPFNTPTTDIANDRIGTLPNLQQIITNLPAPGAVPNDTEAPLAPTNLVVNSTSGTASLNWTASTDNVGLIGYDIYVNNDPIAKARSTSNSATISGLTSGSYTFTVKARDGFSNLSAASNSVTVQVQVDPCPAPWSASSTYVQGDIVSYNGVKYQAKWWTQNEYPDLKSGPNDVWTVLGPC</sequence>
<dbReference type="Gene3D" id="2.10.10.20">
    <property type="entry name" value="Carbohydrate-binding module superfamily 5/12"/>
    <property type="match status" value="1"/>
</dbReference>
<keyword evidence="3" id="KW-0720">Serine protease</keyword>
<dbReference type="GO" id="GO:0004553">
    <property type="term" value="F:hydrolase activity, hydrolyzing O-glycosyl compounds"/>
    <property type="evidence" value="ECO:0007669"/>
    <property type="project" value="InterPro"/>
</dbReference>
<dbReference type="Proteomes" id="UP000304148">
    <property type="component" value="Chromosome"/>
</dbReference>
<dbReference type="Pfam" id="PF02839">
    <property type="entry name" value="CBM_5_12"/>
    <property type="match status" value="1"/>
</dbReference>
<dbReference type="SUPFAM" id="SSF49265">
    <property type="entry name" value="Fibronectin type III"/>
    <property type="match status" value="1"/>
</dbReference>
<dbReference type="PROSITE" id="PS51892">
    <property type="entry name" value="SUBTILASE"/>
    <property type="match status" value="1"/>
</dbReference>
<evidence type="ECO:0000256" key="4">
    <source>
        <dbReference type="ARBA" id="ARBA00023326"/>
    </source>
</evidence>
<dbReference type="CDD" id="cd12215">
    <property type="entry name" value="ChiC_BD"/>
    <property type="match status" value="1"/>
</dbReference>
<feature type="domain" description="Fibronectin type-III" evidence="7">
    <location>
        <begin position="497"/>
        <end position="585"/>
    </location>
</feature>
<dbReference type="PROSITE" id="PS00138">
    <property type="entry name" value="SUBTILASE_SER"/>
    <property type="match status" value="1"/>
</dbReference>
<dbReference type="SMART" id="SM00060">
    <property type="entry name" value="FN3"/>
    <property type="match status" value="1"/>
</dbReference>
<dbReference type="InterPro" id="IPR036116">
    <property type="entry name" value="FN3_sf"/>
</dbReference>
<keyword evidence="4" id="KW-0119">Carbohydrate metabolism</keyword>
<dbReference type="InterPro" id="IPR013783">
    <property type="entry name" value="Ig-like_fold"/>
</dbReference>
<dbReference type="Gene3D" id="2.60.40.10">
    <property type="entry name" value="Immunoglobulins"/>
    <property type="match status" value="1"/>
</dbReference>
<dbReference type="InterPro" id="IPR003610">
    <property type="entry name" value="CBM5/12"/>
</dbReference>
<evidence type="ECO:0000259" key="7">
    <source>
        <dbReference type="PROSITE" id="PS50853"/>
    </source>
</evidence>
<dbReference type="InterPro" id="IPR034073">
    <property type="entry name" value="Subtilisin_DY-like_dom"/>
</dbReference>
<dbReference type="GO" id="GO:0005576">
    <property type="term" value="C:extracellular region"/>
    <property type="evidence" value="ECO:0007669"/>
    <property type="project" value="InterPro"/>
</dbReference>
<dbReference type="AlphaFoldDB" id="A0A383RB95"/>
<dbReference type="CDD" id="cd04843">
    <property type="entry name" value="Peptidases_S8_11"/>
    <property type="match status" value="1"/>
</dbReference>
<protein>
    <recommendedName>
        <fullName evidence="7">Fibronectin type-III domain-containing protein</fullName>
    </recommendedName>
</protein>
<accession>A0A383RB95</accession>
<proteinExistence type="inferred from homology"/>
<dbReference type="GO" id="GO:0030246">
    <property type="term" value="F:carbohydrate binding"/>
    <property type="evidence" value="ECO:0007669"/>
    <property type="project" value="InterPro"/>
</dbReference>
<reference evidence="9" key="1">
    <citation type="submission" date="2018-08" db="EMBL/GenBank/DDBJ databases">
        <authorList>
            <person name="Chevrot R."/>
        </authorList>
    </citation>
    <scope>NUCLEOTIDE SEQUENCE [LARGE SCALE GENOMIC DNA]</scope>
</reference>
<evidence type="ECO:0000256" key="5">
    <source>
        <dbReference type="PROSITE-ProRule" id="PRU01240"/>
    </source>
</evidence>
<keyword evidence="1" id="KW-0645">Protease</keyword>
<dbReference type="SUPFAM" id="SSF51055">
    <property type="entry name" value="Carbohydrate binding domain"/>
    <property type="match status" value="1"/>
</dbReference>
<evidence type="ECO:0000256" key="3">
    <source>
        <dbReference type="ARBA" id="ARBA00022825"/>
    </source>
</evidence>
<dbReference type="SUPFAM" id="SSF52743">
    <property type="entry name" value="Subtilisin-like"/>
    <property type="match status" value="1"/>
</dbReference>
<dbReference type="InterPro" id="IPR023828">
    <property type="entry name" value="Peptidase_S8_Ser-AS"/>
</dbReference>
<comment type="caution">
    <text evidence="5">Lacks conserved residue(s) required for the propagation of feature annotation.</text>
</comment>
<evidence type="ECO:0000313" key="8">
    <source>
        <dbReference type="EMBL" id="SYX84073.1"/>
    </source>
</evidence>
<evidence type="ECO:0000256" key="1">
    <source>
        <dbReference type="ARBA" id="ARBA00022670"/>
    </source>
</evidence>
<dbReference type="SMART" id="SM00495">
    <property type="entry name" value="ChtBD3"/>
    <property type="match status" value="1"/>
</dbReference>
<dbReference type="GO" id="GO:0000272">
    <property type="term" value="P:polysaccharide catabolic process"/>
    <property type="evidence" value="ECO:0007669"/>
    <property type="project" value="UniProtKB-KW"/>
</dbReference>
<dbReference type="Pfam" id="PF00041">
    <property type="entry name" value="fn3"/>
    <property type="match status" value="1"/>
</dbReference>
<dbReference type="PROSITE" id="PS50853">
    <property type="entry name" value="FN3"/>
    <property type="match status" value="1"/>
</dbReference>
<dbReference type="InterPro" id="IPR003961">
    <property type="entry name" value="FN3_dom"/>
</dbReference>
<gene>
    <name evidence="8" type="ORF">PBLR_12495</name>
</gene>
<dbReference type="GO" id="GO:0004252">
    <property type="term" value="F:serine-type endopeptidase activity"/>
    <property type="evidence" value="ECO:0007669"/>
    <property type="project" value="InterPro"/>
</dbReference>
<evidence type="ECO:0000313" key="9">
    <source>
        <dbReference type="Proteomes" id="UP000304148"/>
    </source>
</evidence>
<dbReference type="RefSeq" id="WP_138186018.1">
    <property type="nucleotide sequence ID" value="NZ_LS992241.1"/>
</dbReference>
<dbReference type="Pfam" id="PF00082">
    <property type="entry name" value="Peptidase_S8"/>
    <property type="match status" value="1"/>
</dbReference>
<name>A0A383RB95_PAEAL</name>